<keyword evidence="2" id="KW-1133">Transmembrane helix</keyword>
<accession>A0ABS9JHH7</accession>
<keyword evidence="2" id="KW-0812">Transmembrane</keyword>
<dbReference type="EMBL" id="JAKKZF010000062">
    <property type="protein sequence ID" value="MCG0065012.1"/>
    <property type="molecule type" value="Genomic_DNA"/>
</dbReference>
<evidence type="ECO:0008006" key="5">
    <source>
        <dbReference type="Google" id="ProtNLM"/>
    </source>
</evidence>
<sequence length="82" mass="9098">MPYEYQCQQCKARSPERHDRRTDAELEQEEHRASEHGGLAPAAGDGVRQVHDAARGDGCLPSGSFLFVLFLIVALVSNCWGR</sequence>
<protein>
    <recommendedName>
        <fullName evidence="5">Regulatory protein FmdB Zinc ribbon domain-containing protein</fullName>
    </recommendedName>
</protein>
<keyword evidence="2" id="KW-0472">Membrane</keyword>
<dbReference type="RefSeq" id="WP_086697430.1">
    <property type="nucleotide sequence ID" value="NZ_JAKKZF010000062.1"/>
</dbReference>
<evidence type="ECO:0000256" key="1">
    <source>
        <dbReference type="SAM" id="MobiDB-lite"/>
    </source>
</evidence>
<feature type="compositionally biased region" description="Basic and acidic residues" evidence="1">
    <location>
        <begin position="13"/>
        <end position="35"/>
    </location>
</feature>
<name>A0ABS9JHH7_9ACTN</name>
<comment type="caution">
    <text evidence="3">The sequence shown here is derived from an EMBL/GenBank/DDBJ whole genome shotgun (WGS) entry which is preliminary data.</text>
</comment>
<proteinExistence type="predicted"/>
<organism evidence="3 4">
    <name type="scientific">Streptomyces tricolor</name>
    <dbReference type="NCBI Taxonomy" id="68277"/>
    <lineage>
        <taxon>Bacteria</taxon>
        <taxon>Bacillati</taxon>
        <taxon>Actinomycetota</taxon>
        <taxon>Actinomycetes</taxon>
        <taxon>Kitasatosporales</taxon>
        <taxon>Streptomycetaceae</taxon>
        <taxon>Streptomyces</taxon>
        <taxon>Streptomyces violaceoruber group</taxon>
    </lineage>
</organism>
<evidence type="ECO:0000256" key="2">
    <source>
        <dbReference type="SAM" id="Phobius"/>
    </source>
</evidence>
<dbReference type="Proteomes" id="UP001299012">
    <property type="component" value="Unassembled WGS sequence"/>
</dbReference>
<feature type="compositionally biased region" description="Polar residues" evidence="1">
    <location>
        <begin position="1"/>
        <end position="11"/>
    </location>
</feature>
<gene>
    <name evidence="3" type="ORF">L0F81_17205</name>
</gene>
<feature type="transmembrane region" description="Helical" evidence="2">
    <location>
        <begin position="64"/>
        <end position="81"/>
    </location>
</feature>
<keyword evidence="4" id="KW-1185">Reference proteome</keyword>
<evidence type="ECO:0000313" key="3">
    <source>
        <dbReference type="EMBL" id="MCG0065012.1"/>
    </source>
</evidence>
<feature type="region of interest" description="Disordered" evidence="1">
    <location>
        <begin position="1"/>
        <end position="48"/>
    </location>
</feature>
<reference evidence="3 4" key="1">
    <citation type="submission" date="2022-01" db="EMBL/GenBank/DDBJ databases">
        <title>Draft Genome Sequences of Seven Type Strains of the Genus Streptomyces.</title>
        <authorList>
            <person name="Aziz S."/>
            <person name="Coretto E."/>
            <person name="Chronakova A."/>
            <person name="Sproer C."/>
            <person name="Huber K."/>
            <person name="Nouioui I."/>
            <person name="Gross H."/>
        </authorList>
    </citation>
    <scope>NUCLEOTIDE SEQUENCE [LARGE SCALE GENOMIC DNA]</scope>
    <source>
        <strain evidence="3 4">DSM 41685</strain>
    </source>
</reference>
<evidence type="ECO:0000313" key="4">
    <source>
        <dbReference type="Proteomes" id="UP001299012"/>
    </source>
</evidence>